<sequence>MTRTSGTMLPSYRVGCESQWQECTLNVKYHTKMYRKCVDSPKCVLSGCLELVNVNILQWHQSTGVRWPKWLEREFTDRKVRGSNPTSACDLPCLGLGDLAVSQPSGFLWVAWQLDTERLYTELNADILGGGTHLLKPSEYHLEPPRRASEASETTVNF</sequence>
<protein>
    <submittedName>
        <fullName evidence="1">Uncharacterized protein</fullName>
    </submittedName>
</protein>
<dbReference type="AlphaFoldDB" id="A0A3R7JH71"/>
<proteinExistence type="predicted"/>
<gene>
    <name evidence="1" type="ORF">CSKR_113088</name>
</gene>
<dbReference type="InParanoid" id="A0A3R7JH71"/>
<reference evidence="1 2" key="2">
    <citation type="journal article" date="2021" name="Genomics">
        <title>High-quality reference genome for Clonorchis sinensis.</title>
        <authorList>
            <person name="Young N.D."/>
            <person name="Stroehlein A.J."/>
            <person name="Kinkar L."/>
            <person name="Wang T."/>
            <person name="Sohn W.M."/>
            <person name="Chang B.C.H."/>
            <person name="Kaur P."/>
            <person name="Weisz D."/>
            <person name="Dudchenko O."/>
            <person name="Aiden E.L."/>
            <person name="Korhonen P.K."/>
            <person name="Gasser R.B."/>
        </authorList>
    </citation>
    <scope>NUCLEOTIDE SEQUENCE [LARGE SCALE GENOMIC DNA]</scope>
    <source>
        <strain evidence="1">Cs-k2</strain>
    </source>
</reference>
<dbReference type="Proteomes" id="UP000286415">
    <property type="component" value="Unassembled WGS sequence"/>
</dbReference>
<comment type="caution">
    <text evidence="1">The sequence shown here is derived from an EMBL/GenBank/DDBJ whole genome shotgun (WGS) entry which is preliminary data.</text>
</comment>
<organism evidence="1 2">
    <name type="scientific">Clonorchis sinensis</name>
    <name type="common">Chinese liver fluke</name>
    <dbReference type="NCBI Taxonomy" id="79923"/>
    <lineage>
        <taxon>Eukaryota</taxon>
        <taxon>Metazoa</taxon>
        <taxon>Spiralia</taxon>
        <taxon>Lophotrochozoa</taxon>
        <taxon>Platyhelminthes</taxon>
        <taxon>Trematoda</taxon>
        <taxon>Digenea</taxon>
        <taxon>Opisthorchiida</taxon>
        <taxon>Opisthorchiata</taxon>
        <taxon>Opisthorchiidae</taxon>
        <taxon>Clonorchis</taxon>
    </lineage>
</organism>
<reference evidence="1 2" key="1">
    <citation type="journal article" date="2018" name="Biotechnol. Adv.">
        <title>Improved genomic resources and new bioinformatic workflow for the carcinogenic parasite Clonorchis sinensis: Biotechnological implications.</title>
        <authorList>
            <person name="Wang D."/>
            <person name="Korhonen P.K."/>
            <person name="Gasser R.B."/>
            <person name="Young N.D."/>
        </authorList>
    </citation>
    <scope>NUCLEOTIDE SEQUENCE [LARGE SCALE GENOMIC DNA]</scope>
    <source>
        <strain evidence="1">Cs-k2</strain>
    </source>
</reference>
<evidence type="ECO:0000313" key="1">
    <source>
        <dbReference type="EMBL" id="KAG5452537.1"/>
    </source>
</evidence>
<evidence type="ECO:0000313" key="2">
    <source>
        <dbReference type="Proteomes" id="UP000286415"/>
    </source>
</evidence>
<keyword evidence="2" id="KW-1185">Reference proteome</keyword>
<accession>A0A3R7JH71</accession>
<name>A0A3R7JH71_CLOSI</name>
<dbReference type="EMBL" id="NIRI02000042">
    <property type="protein sequence ID" value="KAG5452537.1"/>
    <property type="molecule type" value="Genomic_DNA"/>
</dbReference>